<proteinExistence type="predicted"/>
<name>A0A8H4RRK8_9HELO</name>
<dbReference type="Pfam" id="PF06985">
    <property type="entry name" value="HET"/>
    <property type="match status" value="1"/>
</dbReference>
<protein>
    <recommendedName>
        <fullName evidence="1">Heterokaryon incompatibility domain-containing protein</fullName>
    </recommendedName>
</protein>
<accession>A0A8H4RRK8</accession>
<evidence type="ECO:0000259" key="1">
    <source>
        <dbReference type="Pfam" id="PF06985"/>
    </source>
</evidence>
<dbReference type="InterPro" id="IPR010730">
    <property type="entry name" value="HET"/>
</dbReference>
<dbReference type="Proteomes" id="UP000566819">
    <property type="component" value="Unassembled WGS sequence"/>
</dbReference>
<evidence type="ECO:0000313" key="3">
    <source>
        <dbReference type="Proteomes" id="UP000566819"/>
    </source>
</evidence>
<gene>
    <name evidence="2" type="ORF">G7Y89_g4444</name>
</gene>
<dbReference type="OrthoDB" id="3563255at2759"/>
<comment type="caution">
    <text evidence="2">The sequence shown here is derived from an EMBL/GenBank/DDBJ whole genome shotgun (WGS) entry which is preliminary data.</text>
</comment>
<dbReference type="PANTHER" id="PTHR33112">
    <property type="entry name" value="DOMAIN PROTEIN, PUTATIVE-RELATED"/>
    <property type="match status" value="1"/>
</dbReference>
<dbReference type="AlphaFoldDB" id="A0A8H4RRK8"/>
<reference evidence="2 3" key="1">
    <citation type="submission" date="2020-03" db="EMBL/GenBank/DDBJ databases">
        <title>Draft Genome Sequence of Cudoniella acicularis.</title>
        <authorList>
            <person name="Buettner E."/>
            <person name="Kellner H."/>
        </authorList>
    </citation>
    <scope>NUCLEOTIDE SEQUENCE [LARGE SCALE GENOMIC DNA]</scope>
    <source>
        <strain evidence="2 3">DSM 108380</strain>
    </source>
</reference>
<evidence type="ECO:0000313" key="2">
    <source>
        <dbReference type="EMBL" id="KAF4633669.1"/>
    </source>
</evidence>
<keyword evidence="3" id="KW-1185">Reference proteome</keyword>
<organism evidence="2 3">
    <name type="scientific">Cudoniella acicularis</name>
    <dbReference type="NCBI Taxonomy" id="354080"/>
    <lineage>
        <taxon>Eukaryota</taxon>
        <taxon>Fungi</taxon>
        <taxon>Dikarya</taxon>
        <taxon>Ascomycota</taxon>
        <taxon>Pezizomycotina</taxon>
        <taxon>Leotiomycetes</taxon>
        <taxon>Helotiales</taxon>
        <taxon>Tricladiaceae</taxon>
        <taxon>Cudoniella</taxon>
    </lineage>
</organism>
<sequence>MPCFSLFKSSHFRSKKLSPTPIQIDPDGPSFDEFWRRWVIQPPRFDLRLPKTPPEASDSSTTNMMCEKCLRVVSESGLLTGSKDIFTRRYELHEWHKSLRDLQASSQILCHLCNIFWYSIPASERRKIMRADEKLRAQEVDSLHAKPHEDPELTHVELRDHVSQASQLRVKLWIKSSDSFEAQVKYYMQLRRNWENLGPQIEINLEPGEAQTVDLNISTGSPGCVSIAKGWLDRYKRFHSCPTTEETTIKPPTRLVCVGDHVNSKELRLHIPSEDETDIEYLALSHCWGETRIEYTLTEDAYEDMCKEIDYERLTRNFKDAICFTRQMGYKYIWIDSLCIKQGSRDDWAQQAEKMSLIYAQAACTISSSGSATSDGGCFHYRNYLSHYPCVLWTDSGSFIVQPVKRITHSEAVTAELDHSPLSERAWAFQERLLSRRIIHFGASLLFFECNTLYASELEIEGIRYPELKILRSDGKQHDFKEKDPKVDNKMYLTKDQMLARNIKPKYSPGSKMNSRKLIRVPNPNYYPSYKASEKAMKLYQHSFSTVPCLVIAPRLGHSSTPRTRKILRAYPSGGSSGFISDRLIAIKGVANAILGQQNEYFYQNGLWTRHGFLDLLWSVQGTPLKRPTPYRAPSWSWGSVYGTVYQRLLPFTKGNEDRACELRYTAQKIEFKGPQSGHLPLSPTTPIKYPYLDIKSFILHVRTLDGQSISFDGYERRAKFAPDIHLMAPVGGLYGAQILSFSGSPDSIPNGPRDLPRAIWGVVLQCAHGTVDVCKGRDCSGGGHTCFEKVGIFWYELKKNELDGPFLSQEMKTIRIT</sequence>
<dbReference type="EMBL" id="JAAMPI010000241">
    <property type="protein sequence ID" value="KAF4633669.1"/>
    <property type="molecule type" value="Genomic_DNA"/>
</dbReference>
<feature type="domain" description="Heterokaryon incompatibility" evidence="1">
    <location>
        <begin position="281"/>
        <end position="431"/>
    </location>
</feature>
<dbReference type="PANTHER" id="PTHR33112:SF8">
    <property type="entry name" value="HETEROKARYON INCOMPATIBILITY DOMAIN-CONTAINING PROTEIN"/>
    <property type="match status" value="1"/>
</dbReference>